<reference evidence="2 3" key="1">
    <citation type="submission" date="2024-02" db="EMBL/GenBank/DDBJ databases">
        <title>Chromosome-scale genome assembly of the rough periwinkle Littorina saxatilis.</title>
        <authorList>
            <person name="De Jode A."/>
            <person name="Faria R."/>
            <person name="Formenti G."/>
            <person name="Sims Y."/>
            <person name="Smith T.P."/>
            <person name="Tracey A."/>
            <person name="Wood J.M.D."/>
            <person name="Zagrodzka Z.B."/>
            <person name="Johannesson K."/>
            <person name="Butlin R.K."/>
            <person name="Leder E.H."/>
        </authorList>
    </citation>
    <scope>NUCLEOTIDE SEQUENCE [LARGE SCALE GENOMIC DNA]</scope>
    <source>
        <strain evidence="2">Snail1</strain>
        <tissue evidence="2">Muscle</tissue>
    </source>
</reference>
<evidence type="ECO:0000313" key="2">
    <source>
        <dbReference type="EMBL" id="KAK7109635.1"/>
    </source>
</evidence>
<evidence type="ECO:0000313" key="3">
    <source>
        <dbReference type="Proteomes" id="UP001374579"/>
    </source>
</evidence>
<sequence>MYSSLFLGRQFARSFEPSAVRSSLFTKDSPTSVLTKDSGLAKDSAAFTTSRLAKDSVIFTTSRLAMDSDDRSQNSPSSGFSRNPFTFAASHRTRVAGDLTTPSIAGPDSIFSASCSGSSMMGAFTTSPSSSDLTSRSAFAAHKAQKMREYRQRLKHHDPEHYHLIKMRHREGMRRLRAKKKQERQQWQLDLPPHQDEAP</sequence>
<keyword evidence="3" id="KW-1185">Reference proteome</keyword>
<comment type="caution">
    <text evidence="2">The sequence shown here is derived from an EMBL/GenBank/DDBJ whole genome shotgun (WGS) entry which is preliminary data.</text>
</comment>
<feature type="region of interest" description="Disordered" evidence="1">
    <location>
        <begin position="176"/>
        <end position="199"/>
    </location>
</feature>
<dbReference type="EMBL" id="JBAMIC010000003">
    <property type="protein sequence ID" value="KAK7109635.1"/>
    <property type="molecule type" value="Genomic_DNA"/>
</dbReference>
<organism evidence="2 3">
    <name type="scientific">Littorina saxatilis</name>
    <dbReference type="NCBI Taxonomy" id="31220"/>
    <lineage>
        <taxon>Eukaryota</taxon>
        <taxon>Metazoa</taxon>
        <taxon>Spiralia</taxon>
        <taxon>Lophotrochozoa</taxon>
        <taxon>Mollusca</taxon>
        <taxon>Gastropoda</taxon>
        <taxon>Caenogastropoda</taxon>
        <taxon>Littorinimorpha</taxon>
        <taxon>Littorinoidea</taxon>
        <taxon>Littorinidae</taxon>
        <taxon>Littorina</taxon>
    </lineage>
</organism>
<proteinExistence type="predicted"/>
<accession>A0AAN9BR56</accession>
<protein>
    <submittedName>
        <fullName evidence="2">Uncharacterized protein</fullName>
    </submittedName>
</protein>
<dbReference type="AlphaFoldDB" id="A0AAN9BR56"/>
<gene>
    <name evidence="2" type="ORF">V1264_013645</name>
</gene>
<evidence type="ECO:0000256" key="1">
    <source>
        <dbReference type="SAM" id="MobiDB-lite"/>
    </source>
</evidence>
<dbReference type="Proteomes" id="UP001374579">
    <property type="component" value="Unassembled WGS sequence"/>
</dbReference>
<name>A0AAN9BR56_9CAEN</name>